<dbReference type="OrthoDB" id="670987at2"/>
<accession>C6XV79</accession>
<dbReference type="Proteomes" id="UP000000852">
    <property type="component" value="Chromosome"/>
</dbReference>
<dbReference type="KEGG" id="phe:Phep_1734"/>
<keyword evidence="2" id="KW-1185">Reference proteome</keyword>
<dbReference type="HOGENOM" id="CLU_182329_0_0_10"/>
<dbReference type="AlphaFoldDB" id="C6XV79"/>
<sequence>MKENNSIDVQGQIEVDYSQYDEAVQKLKPKVYQQDDGFCCLSGPDQETGIFGSGDTPDAAIQSWKSALEERFRRLHGEDE</sequence>
<dbReference type="RefSeq" id="WP_015807559.1">
    <property type="nucleotide sequence ID" value="NC_013061.1"/>
</dbReference>
<evidence type="ECO:0000313" key="2">
    <source>
        <dbReference type="Proteomes" id="UP000000852"/>
    </source>
</evidence>
<name>C6XV79_PEDHD</name>
<dbReference type="EMBL" id="CP001681">
    <property type="protein sequence ID" value="ACU03945.1"/>
    <property type="molecule type" value="Genomic_DNA"/>
</dbReference>
<proteinExistence type="predicted"/>
<gene>
    <name evidence="1" type="ordered locus">Phep_1734</name>
</gene>
<dbReference type="STRING" id="485917.Phep_1734"/>
<evidence type="ECO:0000313" key="1">
    <source>
        <dbReference type="EMBL" id="ACU03945.1"/>
    </source>
</evidence>
<reference evidence="1 2" key="1">
    <citation type="journal article" date="2009" name="Stand. Genomic Sci.">
        <title>Complete genome sequence of Pedobacter heparinus type strain (HIM 762-3).</title>
        <authorList>
            <person name="Han C."/>
            <person name="Spring S."/>
            <person name="Lapidus A."/>
            <person name="Del Rio T.G."/>
            <person name="Tice H."/>
            <person name="Copeland A."/>
            <person name="Cheng J.F."/>
            <person name="Lucas S."/>
            <person name="Chen F."/>
            <person name="Nolan M."/>
            <person name="Bruce D."/>
            <person name="Goodwin L."/>
            <person name="Pitluck S."/>
            <person name="Ivanova N."/>
            <person name="Mavromatis K."/>
            <person name="Mikhailova N."/>
            <person name="Pati A."/>
            <person name="Chen A."/>
            <person name="Palaniappan K."/>
            <person name="Land M."/>
            <person name="Hauser L."/>
            <person name="Chang Y.J."/>
            <person name="Jeffries C.C."/>
            <person name="Saunders E."/>
            <person name="Chertkov O."/>
            <person name="Brettin T."/>
            <person name="Goker M."/>
            <person name="Rohde M."/>
            <person name="Bristow J."/>
            <person name="Eisen J.A."/>
            <person name="Markowitz V."/>
            <person name="Hugenholtz P."/>
            <person name="Kyrpides N.C."/>
            <person name="Klenk H.P."/>
            <person name="Detter J.C."/>
        </authorList>
    </citation>
    <scope>NUCLEOTIDE SEQUENCE [LARGE SCALE GENOMIC DNA]</scope>
    <source>
        <strain evidence="2">ATCC 13125 / DSM 2366 / CIP 104194 / JCM 7457 / NBRC 12017 / NCIMB 9290 / NRRL B-14731 / HIM 762-3</strain>
    </source>
</reference>
<dbReference type="eggNOG" id="ENOG503439I">
    <property type="taxonomic scope" value="Bacteria"/>
</dbReference>
<organism evidence="1 2">
    <name type="scientific">Pedobacter heparinus (strain ATCC 13125 / DSM 2366 / CIP 104194 / JCM 7457 / NBRC 12017 / NCIMB 9290 / NRRL B-14731 / HIM 762-3)</name>
    <dbReference type="NCBI Taxonomy" id="485917"/>
    <lineage>
        <taxon>Bacteria</taxon>
        <taxon>Pseudomonadati</taxon>
        <taxon>Bacteroidota</taxon>
        <taxon>Sphingobacteriia</taxon>
        <taxon>Sphingobacteriales</taxon>
        <taxon>Sphingobacteriaceae</taxon>
        <taxon>Pedobacter</taxon>
    </lineage>
</organism>
<protein>
    <submittedName>
        <fullName evidence="1">Uncharacterized protein</fullName>
    </submittedName>
</protein>